<dbReference type="OrthoDB" id="516109at2"/>
<accession>A0A2A2TM10</accession>
<evidence type="ECO:0000313" key="2">
    <source>
        <dbReference type="Proteomes" id="UP000218238"/>
    </source>
</evidence>
<comment type="caution">
    <text evidence="1">The sequence shown here is derived from an EMBL/GenBank/DDBJ whole genome shotgun (WGS) entry which is preliminary data.</text>
</comment>
<sequence>MYNNIEDIDREIAALKEQRNNEILYWFEMGESDRSAFLPPQYAENPWYKLGYDDRKYQLEIGFNPTPVNFNPF</sequence>
<keyword evidence="2" id="KW-1185">Reference proteome</keyword>
<organism evidence="1 2">
    <name type="scientific">Brunnivagina elsteri CCALA 953</name>
    <dbReference type="NCBI Taxonomy" id="987040"/>
    <lineage>
        <taxon>Bacteria</taxon>
        <taxon>Bacillati</taxon>
        <taxon>Cyanobacteriota</taxon>
        <taxon>Cyanophyceae</taxon>
        <taxon>Nostocales</taxon>
        <taxon>Calotrichaceae</taxon>
        <taxon>Brunnivagina</taxon>
    </lineage>
</organism>
<dbReference type="AlphaFoldDB" id="A0A2A2TM10"/>
<gene>
    <name evidence="1" type="ORF">CK510_07010</name>
</gene>
<reference evidence="1 2" key="1">
    <citation type="submission" date="2017-08" db="EMBL/GenBank/DDBJ databases">
        <title>Draft genome sequence of filamentous cyanobacterium Calothrix elsteri CCALA 953.</title>
        <authorList>
            <person name="Gagunashvili A.N."/>
            <person name="Elster J."/>
            <person name="Andresson O.S."/>
        </authorList>
    </citation>
    <scope>NUCLEOTIDE SEQUENCE [LARGE SCALE GENOMIC DNA]</scope>
    <source>
        <strain evidence="1 2">CCALA 953</strain>
    </source>
</reference>
<dbReference type="Proteomes" id="UP000218238">
    <property type="component" value="Unassembled WGS sequence"/>
</dbReference>
<evidence type="ECO:0000313" key="1">
    <source>
        <dbReference type="EMBL" id="PAX59432.1"/>
    </source>
</evidence>
<protein>
    <submittedName>
        <fullName evidence="1">Uncharacterized protein</fullName>
    </submittedName>
</protein>
<dbReference type="RefSeq" id="WP_095721015.1">
    <property type="nucleotide sequence ID" value="NZ_NTFS01000051.1"/>
</dbReference>
<dbReference type="EMBL" id="NTFS01000051">
    <property type="protein sequence ID" value="PAX59432.1"/>
    <property type="molecule type" value="Genomic_DNA"/>
</dbReference>
<name>A0A2A2TM10_9CYAN</name>
<proteinExistence type="predicted"/>